<proteinExistence type="predicted"/>
<protein>
    <submittedName>
        <fullName evidence="2">Uncharacterized protein</fullName>
    </submittedName>
</protein>
<sequence length="67" mass="7661">MRRNCNGNQNEKSKGIKDKTRRISDGSNTVEGTQREESETKDGKRETHVLKRSRKKSRPGPSVLLSY</sequence>
<keyword evidence="3" id="KW-1185">Reference proteome</keyword>
<reference evidence="2" key="1">
    <citation type="submission" date="2015-04" db="UniProtKB">
        <authorList>
            <consortium name="EnsemblPlants"/>
        </authorList>
    </citation>
    <scope>IDENTIFICATION</scope>
</reference>
<dbReference type="Proteomes" id="UP000008021">
    <property type="component" value="Chromosome 3"/>
</dbReference>
<feature type="compositionally biased region" description="Polar residues" evidence="1">
    <location>
        <begin position="1"/>
        <end position="10"/>
    </location>
</feature>
<reference evidence="2" key="2">
    <citation type="submission" date="2018-05" db="EMBL/GenBank/DDBJ databases">
        <title>OmerRS3 (Oryza meridionalis Reference Sequence Version 3).</title>
        <authorList>
            <person name="Zhang J."/>
            <person name="Kudrna D."/>
            <person name="Lee S."/>
            <person name="Talag J."/>
            <person name="Welchert J."/>
            <person name="Wing R.A."/>
        </authorList>
    </citation>
    <scope>NUCLEOTIDE SEQUENCE [LARGE SCALE GENOMIC DNA]</scope>
    <source>
        <strain evidence="2">cv. OR44</strain>
    </source>
</reference>
<organism evidence="2">
    <name type="scientific">Oryza meridionalis</name>
    <dbReference type="NCBI Taxonomy" id="40149"/>
    <lineage>
        <taxon>Eukaryota</taxon>
        <taxon>Viridiplantae</taxon>
        <taxon>Streptophyta</taxon>
        <taxon>Embryophyta</taxon>
        <taxon>Tracheophyta</taxon>
        <taxon>Spermatophyta</taxon>
        <taxon>Magnoliopsida</taxon>
        <taxon>Liliopsida</taxon>
        <taxon>Poales</taxon>
        <taxon>Poaceae</taxon>
        <taxon>BOP clade</taxon>
        <taxon>Oryzoideae</taxon>
        <taxon>Oryzeae</taxon>
        <taxon>Oryzinae</taxon>
        <taxon>Oryza</taxon>
    </lineage>
</organism>
<feature type="compositionally biased region" description="Basic and acidic residues" evidence="1">
    <location>
        <begin position="33"/>
        <end position="49"/>
    </location>
</feature>
<evidence type="ECO:0000313" key="2">
    <source>
        <dbReference type="EnsemblPlants" id="OMERI03G36080.1"/>
    </source>
</evidence>
<evidence type="ECO:0000256" key="1">
    <source>
        <dbReference type="SAM" id="MobiDB-lite"/>
    </source>
</evidence>
<feature type="region of interest" description="Disordered" evidence="1">
    <location>
        <begin position="1"/>
        <end position="67"/>
    </location>
</feature>
<dbReference type="Gramene" id="OMERI03G36080.1">
    <property type="protein sequence ID" value="OMERI03G36080.1"/>
    <property type="gene ID" value="OMERI03G36080"/>
</dbReference>
<dbReference type="HOGENOM" id="CLU_2816754_0_0_1"/>
<name>A0A0E0D8X3_9ORYZ</name>
<feature type="compositionally biased region" description="Basic and acidic residues" evidence="1">
    <location>
        <begin position="11"/>
        <end position="24"/>
    </location>
</feature>
<evidence type="ECO:0000313" key="3">
    <source>
        <dbReference type="Proteomes" id="UP000008021"/>
    </source>
</evidence>
<accession>A0A0E0D8X3</accession>
<dbReference type="EnsemblPlants" id="OMERI03G36080.1">
    <property type="protein sequence ID" value="OMERI03G36080.1"/>
    <property type="gene ID" value="OMERI03G36080"/>
</dbReference>
<dbReference type="AlphaFoldDB" id="A0A0E0D8X3"/>